<reference evidence="3" key="1">
    <citation type="journal article" date="2011" name="MBio">
        <title>Novel metabolic attributes of the genus Cyanothece, comprising a group of unicellular nitrogen-fixing Cyanobacteria.</title>
        <authorList>
            <person name="Bandyopadhyay A."/>
            <person name="Elvitigala T."/>
            <person name="Welsh E."/>
            <person name="Stockel J."/>
            <person name="Liberton M."/>
            <person name="Min H."/>
            <person name="Sherman L.A."/>
            <person name="Pakrasi H.B."/>
        </authorList>
    </citation>
    <scope>NUCLEOTIDE SEQUENCE [LARGE SCALE GENOMIC DNA]</scope>
    <source>
        <strain evidence="3">PCC 8801</strain>
    </source>
</reference>
<dbReference type="Pfam" id="PF12679">
    <property type="entry name" value="ABC2_membrane_2"/>
    <property type="match status" value="1"/>
</dbReference>
<dbReference type="Proteomes" id="UP000008204">
    <property type="component" value="Chromosome"/>
</dbReference>
<feature type="transmembrane region" description="Helical" evidence="1">
    <location>
        <begin position="229"/>
        <end position="250"/>
    </location>
</feature>
<dbReference type="OrthoDB" id="9794512at2"/>
<feature type="transmembrane region" description="Helical" evidence="1">
    <location>
        <begin position="148"/>
        <end position="170"/>
    </location>
</feature>
<dbReference type="PANTHER" id="PTHR43471">
    <property type="entry name" value="ABC TRANSPORTER PERMEASE"/>
    <property type="match status" value="1"/>
</dbReference>
<dbReference type="AlphaFoldDB" id="B7K0V2"/>
<evidence type="ECO:0000313" key="3">
    <source>
        <dbReference type="Proteomes" id="UP000008204"/>
    </source>
</evidence>
<feature type="transmembrane region" description="Helical" evidence="1">
    <location>
        <begin position="182"/>
        <end position="202"/>
    </location>
</feature>
<dbReference type="KEGG" id="cyp:PCC8801_1018"/>
<dbReference type="RefSeq" id="WP_012594368.1">
    <property type="nucleotide sequence ID" value="NC_011726.1"/>
</dbReference>
<dbReference type="eggNOG" id="COG1277">
    <property type="taxonomic scope" value="Bacteria"/>
</dbReference>
<keyword evidence="1" id="KW-1133">Transmembrane helix</keyword>
<feature type="transmembrane region" description="Helical" evidence="1">
    <location>
        <begin position="71"/>
        <end position="92"/>
    </location>
</feature>
<name>B7K0V2_RIPO1</name>
<dbReference type="STRING" id="41431.PCC8801_1018"/>
<gene>
    <name evidence="2" type="ordered locus">PCC8801_1018</name>
</gene>
<proteinExistence type="predicted"/>
<dbReference type="GO" id="GO:0005886">
    <property type="term" value="C:plasma membrane"/>
    <property type="evidence" value="ECO:0007669"/>
    <property type="project" value="UniProtKB-SubCell"/>
</dbReference>
<sequence length="261" mass="29215">MVLANLLAIFRKEFQSYFTTPFFYIIAAVFWLISGFFFGAILQQIIGDITFLEQSGQLPQSIDVPSRFLEAFLGVIISLFLVLLPALSMGLYSEEKKRGTLELLATSPVTNWVVALGKLLGVMSFFIVLMIPIWVWETIVFSAANPPVNITIILVAHLALLLIATAILSLGMFISSITDSSILAYILTFVMILFLWILDLIANKLTEPFSSILSHLSLFDRYNDMVTGVFNPSSLILFVSYIFLGIFLTAQSIETLRFQRS</sequence>
<keyword evidence="1" id="KW-0472">Membrane</keyword>
<keyword evidence="3" id="KW-1185">Reference proteome</keyword>
<dbReference type="EMBL" id="CP001287">
    <property type="protein sequence ID" value="ACK65093.1"/>
    <property type="molecule type" value="Genomic_DNA"/>
</dbReference>
<protein>
    <submittedName>
        <fullName evidence="2">ABC-2 type transporter</fullName>
    </submittedName>
</protein>
<dbReference type="GO" id="GO:0140359">
    <property type="term" value="F:ABC-type transporter activity"/>
    <property type="evidence" value="ECO:0007669"/>
    <property type="project" value="InterPro"/>
</dbReference>
<keyword evidence="1" id="KW-0812">Transmembrane</keyword>
<organism evidence="2 3">
    <name type="scientific">Rippkaea orientalis (strain PCC 8801 / RF-1)</name>
    <name type="common">Cyanothece sp. (strain PCC 8801)</name>
    <dbReference type="NCBI Taxonomy" id="41431"/>
    <lineage>
        <taxon>Bacteria</taxon>
        <taxon>Bacillati</taxon>
        <taxon>Cyanobacteriota</taxon>
        <taxon>Cyanophyceae</taxon>
        <taxon>Oscillatoriophycideae</taxon>
        <taxon>Chroococcales</taxon>
        <taxon>Aphanothecaceae</taxon>
        <taxon>Rippkaea</taxon>
        <taxon>Rippkaea orientalis</taxon>
    </lineage>
</organism>
<dbReference type="HOGENOM" id="CLU_081003_0_0_3"/>
<feature type="transmembrane region" description="Helical" evidence="1">
    <location>
        <begin position="112"/>
        <end position="136"/>
    </location>
</feature>
<evidence type="ECO:0000313" key="2">
    <source>
        <dbReference type="EMBL" id="ACK65093.1"/>
    </source>
</evidence>
<accession>B7K0V2</accession>
<evidence type="ECO:0000256" key="1">
    <source>
        <dbReference type="SAM" id="Phobius"/>
    </source>
</evidence>
<feature type="transmembrane region" description="Helical" evidence="1">
    <location>
        <begin position="21"/>
        <end position="46"/>
    </location>
</feature>